<feature type="compositionally biased region" description="Polar residues" evidence="1">
    <location>
        <begin position="313"/>
        <end position="324"/>
    </location>
</feature>
<dbReference type="AlphaFoldDB" id="A0A485KW78"/>
<evidence type="ECO:0000313" key="4">
    <source>
        <dbReference type="Proteomes" id="UP000332933"/>
    </source>
</evidence>
<protein>
    <submittedName>
        <fullName evidence="3">Aste57867_11920 protein</fullName>
    </submittedName>
</protein>
<accession>A0A485KW78</accession>
<sequence length="353" mass="39667">MHEMPTELAPRPPTPPTQFQHRDDLIGFRSTYIPKPEGKAGPQSYHVRDSFHFADPPSIDTRRSLHGLYGREFCRSQRKRKQLRAAAPPLCPPSPVAVAVVVPPVPAAAVHGRKHIRSHSLTTLPVDQLSALVPPSSPMGGGGGRHVHARSRSFSISEMTVSQLLGPPPSPPPPPADTRTSRAKLKWKQLSEHLWHEKSKLLLNALVLTPPRHLYIERKNEVQNPLLVHDAPPLASSCRSIDSDTGRNFDSFIAGYFRNLSTTTPASGRRRSRLRRESHLTSQQPPAAETTETKWARWRQYPREKRRPWPQPTDATENETQTSGGVRYGEFLAQGNSYRQRAALKMRVAMRQR</sequence>
<proteinExistence type="predicted"/>
<evidence type="ECO:0000256" key="1">
    <source>
        <dbReference type="SAM" id="MobiDB-lite"/>
    </source>
</evidence>
<feature type="region of interest" description="Disordered" evidence="1">
    <location>
        <begin position="162"/>
        <end position="183"/>
    </location>
</feature>
<dbReference type="OrthoDB" id="66362at2759"/>
<keyword evidence="4" id="KW-1185">Reference proteome</keyword>
<feature type="region of interest" description="Disordered" evidence="1">
    <location>
        <begin position="1"/>
        <end position="24"/>
    </location>
</feature>
<organism evidence="3 4">
    <name type="scientific">Aphanomyces stellatus</name>
    <dbReference type="NCBI Taxonomy" id="120398"/>
    <lineage>
        <taxon>Eukaryota</taxon>
        <taxon>Sar</taxon>
        <taxon>Stramenopiles</taxon>
        <taxon>Oomycota</taxon>
        <taxon>Saprolegniomycetes</taxon>
        <taxon>Saprolegniales</taxon>
        <taxon>Verrucalvaceae</taxon>
        <taxon>Aphanomyces</taxon>
    </lineage>
</organism>
<reference evidence="2" key="2">
    <citation type="submission" date="2019-06" db="EMBL/GenBank/DDBJ databases">
        <title>Genomics analysis of Aphanomyces spp. identifies a new class of oomycete effector associated with host adaptation.</title>
        <authorList>
            <person name="Gaulin E."/>
        </authorList>
    </citation>
    <scope>NUCLEOTIDE SEQUENCE</scope>
    <source>
        <strain evidence="2">CBS 578.67</strain>
    </source>
</reference>
<gene>
    <name evidence="3" type="primary">Aste57867_11920</name>
    <name evidence="2" type="ORF">As57867_011875</name>
    <name evidence="3" type="ORF">ASTE57867_11920</name>
</gene>
<name>A0A485KW78_9STRA</name>
<feature type="region of interest" description="Disordered" evidence="1">
    <location>
        <begin position="263"/>
        <end position="327"/>
    </location>
</feature>
<reference evidence="3 4" key="1">
    <citation type="submission" date="2019-03" db="EMBL/GenBank/DDBJ databases">
        <authorList>
            <person name="Gaulin E."/>
            <person name="Dumas B."/>
        </authorList>
    </citation>
    <scope>NUCLEOTIDE SEQUENCE [LARGE SCALE GENOMIC DNA]</scope>
    <source>
        <strain evidence="3">CBS 568.67</strain>
    </source>
</reference>
<evidence type="ECO:0000313" key="2">
    <source>
        <dbReference type="EMBL" id="KAF0697368.1"/>
    </source>
</evidence>
<dbReference type="EMBL" id="VJMH01005322">
    <property type="protein sequence ID" value="KAF0697368.1"/>
    <property type="molecule type" value="Genomic_DNA"/>
</dbReference>
<feature type="compositionally biased region" description="Pro residues" evidence="1">
    <location>
        <begin position="166"/>
        <end position="176"/>
    </location>
</feature>
<evidence type="ECO:0000313" key="3">
    <source>
        <dbReference type="EMBL" id="VFT88775.1"/>
    </source>
</evidence>
<dbReference type="Proteomes" id="UP000332933">
    <property type="component" value="Unassembled WGS sequence"/>
</dbReference>
<dbReference type="EMBL" id="CAADRA010005343">
    <property type="protein sequence ID" value="VFT88775.1"/>
    <property type="molecule type" value="Genomic_DNA"/>
</dbReference>